<keyword evidence="1" id="KW-0328">Glycosyltransferase</keyword>
<sequence length="320" mass="37049">MCKVSVLVPIYNVSKYIERCAHTLFNQTFADIEFVFVNDCTPDDSVEILEYVLSQYPNRKNVKIIAHVQNKGLAEARNTAIKNSSGEYILHVDSDDYLELNAIQLLYEKAVCSDADLVLSDYQIVYSDYNKILRTNYVSNPKEYAKLLLKRRTIPNIIGKLIKRCVVVDNGIFAVTGLNQGEDYLITPKVAYCSRKVEYVPLPLYNYVKDIPTSYTSNVNLGAVKCIEKVEDNLVDYFLRIVDSEDFASTVMLSKLYNKVSLLYASDISCYEYIAGLYKDLKYWNADLELHHKFLLQFIDWHCYRSVYFVLKLVRKIRKE</sequence>
<evidence type="ECO:0000256" key="1">
    <source>
        <dbReference type="ARBA" id="ARBA00022676"/>
    </source>
</evidence>
<dbReference type="PANTHER" id="PTHR22916">
    <property type="entry name" value="GLYCOSYLTRANSFERASE"/>
    <property type="match status" value="1"/>
</dbReference>
<protein>
    <submittedName>
        <fullName evidence="4">Glycosyltransferase, group 2 family protein</fullName>
    </submittedName>
</protein>
<dbReference type="Gene3D" id="3.90.550.10">
    <property type="entry name" value="Spore Coat Polysaccharide Biosynthesis Protein SpsA, Chain A"/>
    <property type="match status" value="1"/>
</dbReference>
<evidence type="ECO:0000259" key="3">
    <source>
        <dbReference type="Pfam" id="PF00535"/>
    </source>
</evidence>
<comment type="caution">
    <text evidence="4">The sequence shown here is derived from an EMBL/GenBank/DDBJ whole genome shotgun (WGS) entry which is preliminary data.</text>
</comment>
<dbReference type="eggNOG" id="COG1216">
    <property type="taxonomic scope" value="Bacteria"/>
</dbReference>
<reference evidence="4 5" key="1">
    <citation type="submission" date="2011-02" db="EMBL/GenBank/DDBJ databases">
        <authorList>
            <person name="Weinstock G."/>
            <person name="Sodergren E."/>
            <person name="Clifton S."/>
            <person name="Fulton L."/>
            <person name="Fulton B."/>
            <person name="Courtney L."/>
            <person name="Fronick C."/>
            <person name="Harrison M."/>
            <person name="Strong C."/>
            <person name="Farmer C."/>
            <person name="Delahaunty K."/>
            <person name="Markovic C."/>
            <person name="Hall O."/>
            <person name="Minx P."/>
            <person name="Tomlinson C."/>
            <person name="Mitreva M."/>
            <person name="Hou S."/>
            <person name="Chen J."/>
            <person name="Wollam A."/>
            <person name="Pepin K.H."/>
            <person name="Johnson M."/>
            <person name="Bhonagiri V."/>
            <person name="Zhang X."/>
            <person name="Suruliraj S."/>
            <person name="Warren W."/>
            <person name="Chinwalla A."/>
            <person name="Mardis E.R."/>
            <person name="Wilson R.K."/>
        </authorList>
    </citation>
    <scope>NUCLEOTIDE SEQUENCE [LARGE SCALE GENOMIC DNA]</scope>
    <source>
        <strain evidence="4 5">YIT 12057</strain>
    </source>
</reference>
<evidence type="ECO:0000313" key="5">
    <source>
        <dbReference type="Proteomes" id="UP000003416"/>
    </source>
</evidence>
<dbReference type="Pfam" id="PF00535">
    <property type="entry name" value="Glycos_transf_2"/>
    <property type="match status" value="1"/>
</dbReference>
<dbReference type="RefSeq" id="WP_009125651.1">
    <property type="nucleotide sequence ID" value="NZ_GL882644.1"/>
</dbReference>
<dbReference type="InterPro" id="IPR029044">
    <property type="entry name" value="Nucleotide-diphossugar_trans"/>
</dbReference>
<proteinExistence type="predicted"/>
<dbReference type="HOGENOM" id="CLU_025996_25_0_10"/>
<dbReference type="Proteomes" id="UP000003416">
    <property type="component" value="Unassembled WGS sequence"/>
</dbReference>
<organism evidence="4 5">
    <name type="scientific">Bacteroides fluxus YIT 12057</name>
    <dbReference type="NCBI Taxonomy" id="763034"/>
    <lineage>
        <taxon>Bacteria</taxon>
        <taxon>Pseudomonadati</taxon>
        <taxon>Bacteroidota</taxon>
        <taxon>Bacteroidia</taxon>
        <taxon>Bacteroidales</taxon>
        <taxon>Bacteroidaceae</taxon>
        <taxon>Bacteroides</taxon>
    </lineage>
</organism>
<gene>
    <name evidence="4" type="ORF">HMPREF9446_02396</name>
</gene>
<dbReference type="SUPFAM" id="SSF53448">
    <property type="entry name" value="Nucleotide-diphospho-sugar transferases"/>
    <property type="match status" value="1"/>
</dbReference>
<evidence type="ECO:0000256" key="2">
    <source>
        <dbReference type="ARBA" id="ARBA00022679"/>
    </source>
</evidence>
<keyword evidence="5" id="KW-1185">Reference proteome</keyword>
<dbReference type="GO" id="GO:0016758">
    <property type="term" value="F:hexosyltransferase activity"/>
    <property type="evidence" value="ECO:0007669"/>
    <property type="project" value="UniProtKB-ARBA"/>
</dbReference>
<keyword evidence="2 4" id="KW-0808">Transferase</keyword>
<dbReference type="EMBL" id="AFBN01000047">
    <property type="protein sequence ID" value="EGF55994.1"/>
    <property type="molecule type" value="Genomic_DNA"/>
</dbReference>
<dbReference type="STRING" id="763034.HMPREF9446_02396"/>
<dbReference type="PANTHER" id="PTHR22916:SF51">
    <property type="entry name" value="GLYCOSYLTRANSFERASE EPSH-RELATED"/>
    <property type="match status" value="1"/>
</dbReference>
<dbReference type="GeneID" id="86049923"/>
<feature type="domain" description="Glycosyltransferase 2-like" evidence="3">
    <location>
        <begin position="5"/>
        <end position="159"/>
    </location>
</feature>
<dbReference type="AlphaFoldDB" id="F3PUQ1"/>
<name>F3PUQ1_9BACE</name>
<dbReference type="CDD" id="cd00761">
    <property type="entry name" value="Glyco_tranf_GTA_type"/>
    <property type="match status" value="1"/>
</dbReference>
<dbReference type="InterPro" id="IPR001173">
    <property type="entry name" value="Glyco_trans_2-like"/>
</dbReference>
<accession>F3PUQ1</accession>
<evidence type="ECO:0000313" key="4">
    <source>
        <dbReference type="EMBL" id="EGF55994.1"/>
    </source>
</evidence>